<evidence type="ECO:0000313" key="1">
    <source>
        <dbReference type="EMBL" id="RII41065.1"/>
    </source>
</evidence>
<dbReference type="RefSeq" id="WP_119425849.1">
    <property type="nucleotide sequence ID" value="NZ_QQXK01000038.1"/>
</dbReference>
<dbReference type="AlphaFoldDB" id="A0A399J6H4"/>
<reference evidence="1 2" key="1">
    <citation type="submission" date="2018-07" db="EMBL/GenBank/DDBJ databases">
        <title>Arthrobacter sp. nov., isolated from raw cow's milk with high bacterial count.</title>
        <authorList>
            <person name="Hahne J."/>
            <person name="Isele D."/>
            <person name="Lipski A."/>
        </authorList>
    </citation>
    <scope>NUCLEOTIDE SEQUENCE [LARGE SCALE GENOMIC DNA]</scope>
    <source>
        <strain evidence="1 2">JZ R-35</strain>
    </source>
</reference>
<name>A0A399J6H4_9MICC</name>
<dbReference type="Proteomes" id="UP000265419">
    <property type="component" value="Unassembled WGS sequence"/>
</dbReference>
<comment type="caution">
    <text evidence="1">The sequence shown here is derived from an EMBL/GenBank/DDBJ whole genome shotgun (WGS) entry which is preliminary data.</text>
</comment>
<accession>A0A399J6H4</accession>
<protein>
    <submittedName>
        <fullName evidence="1">Uncharacterized protein</fullName>
    </submittedName>
</protein>
<proteinExistence type="predicted"/>
<sequence length="87" mass="9254">MAQFLIVAETDLKGASQGGKYAYAGPLAEAEARAQFEDIKSGRAHELVIDRKGGIRTLDGTGAVTVVSRSSLTRGVVLDRYTLSEVL</sequence>
<dbReference type="EMBL" id="QQXK01000038">
    <property type="protein sequence ID" value="RII41065.1"/>
    <property type="molecule type" value="Genomic_DNA"/>
</dbReference>
<organism evidence="1 2">
    <name type="scientific">Galactobacter valiniphilus</name>
    <dbReference type="NCBI Taxonomy" id="2676122"/>
    <lineage>
        <taxon>Bacteria</taxon>
        <taxon>Bacillati</taxon>
        <taxon>Actinomycetota</taxon>
        <taxon>Actinomycetes</taxon>
        <taxon>Micrococcales</taxon>
        <taxon>Micrococcaceae</taxon>
        <taxon>Galactobacter</taxon>
    </lineage>
</organism>
<keyword evidence="2" id="KW-1185">Reference proteome</keyword>
<evidence type="ECO:0000313" key="2">
    <source>
        <dbReference type="Proteomes" id="UP000265419"/>
    </source>
</evidence>
<gene>
    <name evidence="1" type="ORF">DWB68_14580</name>
</gene>